<organism evidence="2 3">
    <name type="scientific">Salinimicrobium tongyeongense</name>
    <dbReference type="NCBI Taxonomy" id="2809707"/>
    <lineage>
        <taxon>Bacteria</taxon>
        <taxon>Pseudomonadati</taxon>
        <taxon>Bacteroidota</taxon>
        <taxon>Flavobacteriia</taxon>
        <taxon>Flavobacteriales</taxon>
        <taxon>Flavobacteriaceae</taxon>
        <taxon>Salinimicrobium</taxon>
    </lineage>
</organism>
<name>A0ABY6NSF0_9FLAO</name>
<evidence type="ECO:0000259" key="1">
    <source>
        <dbReference type="Pfam" id="PF14280"/>
    </source>
</evidence>
<evidence type="ECO:0000313" key="3">
    <source>
        <dbReference type="Proteomes" id="UP001163981"/>
    </source>
</evidence>
<feature type="domain" description="DUF4365" evidence="1">
    <location>
        <begin position="10"/>
        <end position="134"/>
    </location>
</feature>
<dbReference type="InterPro" id="IPR025375">
    <property type="entry name" value="DUF4365"/>
</dbReference>
<proteinExistence type="predicted"/>
<evidence type="ECO:0000313" key="2">
    <source>
        <dbReference type="EMBL" id="UZH55836.1"/>
    </source>
</evidence>
<keyword evidence="3" id="KW-1185">Reference proteome</keyword>
<gene>
    <name evidence="2" type="ORF">JRG66_02835</name>
</gene>
<dbReference type="Proteomes" id="UP001163981">
    <property type="component" value="Chromosome"/>
</dbReference>
<dbReference type="EMBL" id="CP069620">
    <property type="protein sequence ID" value="UZH55836.1"/>
    <property type="molecule type" value="Genomic_DNA"/>
</dbReference>
<sequence length="357" mass="42171">MTTRRNKLIEDEGTIYIQNLVRKHNCIYQEVELKNDQGNDCYIEFITNEVATSFCVFAQIKSGKSYRDKSGYKIPTDHNHLAYWANHTNPVAGIVYDELKQEAYWVNISKYLKENPLILKQKTHSIRVPKANNFSLFTSFKNHFTQYIQYYKSMENYGRSLDNFAQIDKPNICYDGFKSLYSNHRNKSSAWYYMISNFGKIRESDIHRNILGVISNYIPSDEVLWTNKNKEFLFQNNMQEKLSKLLTESFGLKEISLAIDFMREGIVRGTFNYKVYKVLSLIGYIHEKLLKITYSETLPERRDFDFWLFIHFSQRHSPDFTINKIDDYLKQFPDADPDGVIQGMRQSLLNREKIPMG</sequence>
<reference evidence="2" key="1">
    <citation type="submission" date="2021-02" db="EMBL/GenBank/DDBJ databases">
        <title>Salinimicrobium sp. nov. isolated from seawater in Tongyeong, Republic of Korea.</title>
        <authorList>
            <person name="Lee S.-J."/>
        </authorList>
    </citation>
    <scope>NUCLEOTIDE SEQUENCE</scope>
    <source>
        <strain evidence="2">HN-2-9-2</strain>
    </source>
</reference>
<accession>A0ABY6NSF0</accession>
<dbReference type="Pfam" id="PF14280">
    <property type="entry name" value="DUF4365"/>
    <property type="match status" value="1"/>
</dbReference>
<dbReference type="RefSeq" id="WP_265164231.1">
    <property type="nucleotide sequence ID" value="NZ_CP069620.1"/>
</dbReference>
<protein>
    <submittedName>
        <fullName evidence="2">DUF4365 domain-containing protein</fullName>
    </submittedName>
</protein>